<sequence>KVIVGEFRNPTSLTTVKFLWLTEIVEVLMIGPDLEGVRSTHQKVTPFREGGHDGEKFTIVNLIIAFRGVKGFREECKRTPYIVLVL</sequence>
<organism evidence="1 2">
    <name type="scientific">Paxillus involutus ATCC 200175</name>
    <dbReference type="NCBI Taxonomy" id="664439"/>
    <lineage>
        <taxon>Eukaryota</taxon>
        <taxon>Fungi</taxon>
        <taxon>Dikarya</taxon>
        <taxon>Basidiomycota</taxon>
        <taxon>Agaricomycotina</taxon>
        <taxon>Agaricomycetes</taxon>
        <taxon>Agaricomycetidae</taxon>
        <taxon>Boletales</taxon>
        <taxon>Paxilineae</taxon>
        <taxon>Paxillaceae</taxon>
        <taxon>Paxillus</taxon>
    </lineage>
</organism>
<dbReference type="EMBL" id="KN821596">
    <property type="protein sequence ID" value="KIJ04694.1"/>
    <property type="molecule type" value="Genomic_DNA"/>
</dbReference>
<dbReference type="AlphaFoldDB" id="A0A0C9SLM7"/>
<keyword evidence="2" id="KW-1185">Reference proteome</keyword>
<reference evidence="1 2" key="1">
    <citation type="submission" date="2014-06" db="EMBL/GenBank/DDBJ databases">
        <authorList>
            <consortium name="DOE Joint Genome Institute"/>
            <person name="Kuo A."/>
            <person name="Kohler A."/>
            <person name="Nagy L.G."/>
            <person name="Floudas D."/>
            <person name="Copeland A."/>
            <person name="Barry K.W."/>
            <person name="Cichocki N."/>
            <person name="Veneault-Fourrey C."/>
            <person name="LaButti K."/>
            <person name="Lindquist E.A."/>
            <person name="Lipzen A."/>
            <person name="Lundell T."/>
            <person name="Morin E."/>
            <person name="Murat C."/>
            <person name="Sun H."/>
            <person name="Tunlid A."/>
            <person name="Henrissat B."/>
            <person name="Grigoriev I.V."/>
            <person name="Hibbett D.S."/>
            <person name="Martin F."/>
            <person name="Nordberg H.P."/>
            <person name="Cantor M.N."/>
            <person name="Hua S.X."/>
        </authorList>
    </citation>
    <scope>NUCLEOTIDE SEQUENCE [LARGE SCALE GENOMIC DNA]</scope>
    <source>
        <strain evidence="1 2">ATCC 200175</strain>
    </source>
</reference>
<reference evidence="2" key="2">
    <citation type="submission" date="2015-01" db="EMBL/GenBank/DDBJ databases">
        <title>Evolutionary Origins and Diversification of the Mycorrhizal Mutualists.</title>
        <authorList>
            <consortium name="DOE Joint Genome Institute"/>
            <consortium name="Mycorrhizal Genomics Consortium"/>
            <person name="Kohler A."/>
            <person name="Kuo A."/>
            <person name="Nagy L.G."/>
            <person name="Floudas D."/>
            <person name="Copeland A."/>
            <person name="Barry K.W."/>
            <person name="Cichocki N."/>
            <person name="Veneault-Fourrey C."/>
            <person name="LaButti K."/>
            <person name="Lindquist E.A."/>
            <person name="Lipzen A."/>
            <person name="Lundell T."/>
            <person name="Morin E."/>
            <person name="Murat C."/>
            <person name="Riley R."/>
            <person name="Ohm R."/>
            <person name="Sun H."/>
            <person name="Tunlid A."/>
            <person name="Henrissat B."/>
            <person name="Grigoriev I.V."/>
            <person name="Hibbett D.S."/>
            <person name="Martin F."/>
        </authorList>
    </citation>
    <scope>NUCLEOTIDE SEQUENCE [LARGE SCALE GENOMIC DNA]</scope>
    <source>
        <strain evidence="2">ATCC 200175</strain>
    </source>
</reference>
<protein>
    <submittedName>
        <fullName evidence="1">Unplaced genomic scaffold PAXINscaffold_2274, whole genome shotgun sequence</fullName>
    </submittedName>
</protein>
<dbReference type="Proteomes" id="UP000053647">
    <property type="component" value="Unassembled WGS sequence"/>
</dbReference>
<dbReference type="HOGENOM" id="CLU_167277_0_0_1"/>
<proteinExistence type="predicted"/>
<dbReference type="OrthoDB" id="3046524at2759"/>
<feature type="non-terminal residue" evidence="1">
    <location>
        <position position="1"/>
    </location>
</feature>
<accession>A0A0C9SLM7</accession>
<gene>
    <name evidence="1" type="ORF">PAXINDRAFT_94424</name>
</gene>
<evidence type="ECO:0000313" key="2">
    <source>
        <dbReference type="Proteomes" id="UP000053647"/>
    </source>
</evidence>
<name>A0A0C9SLM7_PAXIN</name>
<evidence type="ECO:0000313" key="1">
    <source>
        <dbReference type="EMBL" id="KIJ04694.1"/>
    </source>
</evidence>